<reference evidence="1" key="1">
    <citation type="journal article" date="2013" name="Environ. Microbiol.">
        <title>Microbiota from the distal guts of lean and obese adolescents exhibit partial functional redundancy besides clear differences in community structure.</title>
        <authorList>
            <person name="Ferrer M."/>
            <person name="Ruiz A."/>
            <person name="Lanza F."/>
            <person name="Haange S.B."/>
            <person name="Oberbach A."/>
            <person name="Till H."/>
            <person name="Bargiela R."/>
            <person name="Campoy C."/>
            <person name="Segura M.T."/>
            <person name="Richter M."/>
            <person name="von Bergen M."/>
            <person name="Seifert J."/>
            <person name="Suarez A."/>
        </authorList>
    </citation>
    <scope>NUCLEOTIDE SEQUENCE</scope>
</reference>
<dbReference type="Pfam" id="PF12224">
    <property type="entry name" value="Amidoligase_2"/>
    <property type="match status" value="1"/>
</dbReference>
<dbReference type="AlphaFoldDB" id="K1USC1"/>
<sequence length="213" mass="24932">KLTYDEMEKFQECVRRVRQAGGKVNDSCGMHVHVDASNHNRQSLKNLLSIMYSKEDLLFKALKTDPARVNRWCQRVREPMLQRARRLSNEPTTDLTQLENIWYEGCISAHEHYNWTRYYALNLHSVFYRGTIEWRCFNSTLHAGRAKAYVNLCLAMSAQAISQRSTVMRKTVSDNELFTFRVWLVRMGLNGDEFKNTRDHLLANLQGQSRLAI</sequence>
<dbReference type="EMBL" id="AJWY01000427">
    <property type="protein sequence ID" value="EKC81195.1"/>
    <property type="molecule type" value="Genomic_DNA"/>
</dbReference>
<gene>
    <name evidence="1" type="ORF">LEA_00599</name>
</gene>
<comment type="caution">
    <text evidence="1">The sequence shown here is derived from an EMBL/GenBank/DDBJ whole genome shotgun (WGS) entry which is preliminary data.</text>
</comment>
<name>K1USC1_9ZZZZ</name>
<dbReference type="InterPro" id="IPR022025">
    <property type="entry name" value="Amidoligase_2"/>
</dbReference>
<proteinExistence type="predicted"/>
<organism evidence="1">
    <name type="scientific">human gut metagenome</name>
    <dbReference type="NCBI Taxonomy" id="408170"/>
    <lineage>
        <taxon>unclassified sequences</taxon>
        <taxon>metagenomes</taxon>
        <taxon>organismal metagenomes</taxon>
    </lineage>
</organism>
<accession>K1USC1</accession>
<evidence type="ECO:0000313" key="1">
    <source>
        <dbReference type="EMBL" id="EKC81195.1"/>
    </source>
</evidence>
<evidence type="ECO:0008006" key="2">
    <source>
        <dbReference type="Google" id="ProtNLM"/>
    </source>
</evidence>
<feature type="non-terminal residue" evidence="1">
    <location>
        <position position="1"/>
    </location>
</feature>
<protein>
    <recommendedName>
        <fullName evidence="2">Amidoligase enzyme</fullName>
    </recommendedName>
</protein>